<feature type="compositionally biased region" description="Basic residues" evidence="1">
    <location>
        <begin position="19"/>
        <end position="29"/>
    </location>
</feature>
<comment type="caution">
    <text evidence="2">The sequence shown here is derived from an EMBL/GenBank/DDBJ whole genome shotgun (WGS) entry which is preliminary data.</text>
</comment>
<feature type="compositionally biased region" description="Basic and acidic residues" evidence="1">
    <location>
        <begin position="30"/>
        <end position="40"/>
    </location>
</feature>
<evidence type="ECO:0000313" key="3">
    <source>
        <dbReference type="Proteomes" id="UP001633002"/>
    </source>
</evidence>
<proteinExistence type="predicted"/>
<dbReference type="Proteomes" id="UP001633002">
    <property type="component" value="Unassembled WGS sequence"/>
</dbReference>
<evidence type="ECO:0000256" key="1">
    <source>
        <dbReference type="SAM" id="MobiDB-lite"/>
    </source>
</evidence>
<accession>A0ABD3HC48</accession>
<organism evidence="2 3">
    <name type="scientific">Riccia sorocarpa</name>
    <dbReference type="NCBI Taxonomy" id="122646"/>
    <lineage>
        <taxon>Eukaryota</taxon>
        <taxon>Viridiplantae</taxon>
        <taxon>Streptophyta</taxon>
        <taxon>Embryophyta</taxon>
        <taxon>Marchantiophyta</taxon>
        <taxon>Marchantiopsida</taxon>
        <taxon>Marchantiidae</taxon>
        <taxon>Marchantiales</taxon>
        <taxon>Ricciaceae</taxon>
        <taxon>Riccia</taxon>
    </lineage>
</organism>
<dbReference type="AlphaFoldDB" id="A0ABD3HC48"/>
<gene>
    <name evidence="2" type="ORF">R1sor_014038</name>
</gene>
<evidence type="ECO:0000313" key="2">
    <source>
        <dbReference type="EMBL" id="KAL3687729.1"/>
    </source>
</evidence>
<sequence length="276" mass="30015">MGSDGHHEPKCRLPEKKQNFRARQLHTRARSTDRTLRGEERERVTGRVVGVGRLDGSLFFTSTWRSSKYVQEGTVSFFGTERGSSARVDHGGERQSINNSARIHVRMSSWNSTVDPLKHRLSVLRRSAALPSAECAAEVGGCIGWHDGARYYCTSAAEVAWPHMISFAGCLSRTIITYASVVLACLLASIIGSSQAEDRPAHPIPIPISHPSPMPVASPPVAAASFSLLHSPGGTEQQQLQRVIRPGSGWSMLGNELGFLTFANILNDISGTKSRV</sequence>
<feature type="compositionally biased region" description="Basic and acidic residues" evidence="1">
    <location>
        <begin position="1"/>
        <end position="18"/>
    </location>
</feature>
<protein>
    <submittedName>
        <fullName evidence="2">Uncharacterized protein</fullName>
    </submittedName>
</protein>
<dbReference type="EMBL" id="JBJQOH010000004">
    <property type="protein sequence ID" value="KAL3687729.1"/>
    <property type="molecule type" value="Genomic_DNA"/>
</dbReference>
<name>A0ABD3HC48_9MARC</name>
<feature type="region of interest" description="Disordered" evidence="1">
    <location>
        <begin position="1"/>
        <end position="40"/>
    </location>
</feature>
<reference evidence="2 3" key="1">
    <citation type="submission" date="2024-09" db="EMBL/GenBank/DDBJ databases">
        <title>Chromosome-scale assembly of Riccia sorocarpa.</title>
        <authorList>
            <person name="Paukszto L."/>
        </authorList>
    </citation>
    <scope>NUCLEOTIDE SEQUENCE [LARGE SCALE GENOMIC DNA]</scope>
    <source>
        <strain evidence="2">LP-2024</strain>
        <tissue evidence="2">Aerial parts of the thallus</tissue>
    </source>
</reference>
<keyword evidence="3" id="KW-1185">Reference proteome</keyword>